<dbReference type="EMBL" id="BTFZ01000012">
    <property type="protein sequence ID" value="GMM37586.1"/>
    <property type="molecule type" value="Genomic_DNA"/>
</dbReference>
<name>A0AAV5QS90_9ASCO</name>
<accession>A0AAV5QS90</accession>
<reference evidence="3 4" key="1">
    <citation type="journal article" date="2023" name="Elife">
        <title>Identification of key yeast species and microbe-microbe interactions impacting larval growth of Drosophila in the wild.</title>
        <authorList>
            <person name="Mure A."/>
            <person name="Sugiura Y."/>
            <person name="Maeda R."/>
            <person name="Honda K."/>
            <person name="Sakurai N."/>
            <person name="Takahashi Y."/>
            <person name="Watada M."/>
            <person name="Katoh T."/>
            <person name="Gotoh A."/>
            <person name="Gotoh Y."/>
            <person name="Taniguchi I."/>
            <person name="Nakamura K."/>
            <person name="Hayashi T."/>
            <person name="Katayama T."/>
            <person name="Uemura T."/>
            <person name="Hattori Y."/>
        </authorList>
    </citation>
    <scope>NUCLEOTIDE SEQUENCE [LARGE SCALE GENOMIC DNA]</scope>
    <source>
        <strain evidence="3 4">SC-9</strain>
    </source>
</reference>
<gene>
    <name evidence="3" type="ORF">DASC09_049110</name>
</gene>
<feature type="compositionally biased region" description="Polar residues" evidence="2">
    <location>
        <begin position="329"/>
        <end position="352"/>
    </location>
</feature>
<evidence type="ECO:0000256" key="1">
    <source>
        <dbReference type="ARBA" id="ARBA00009207"/>
    </source>
</evidence>
<sequence length="361" mass="40849">MDEYSIDLAELTKSLDLIILQKTYNAASNNLAWPLLQRYMIRHIFKILTTDFSLPLTTMIYNPLMVIPTGNPDNGFSNTSHETIEGMATRICEHLEVQFPRSPPFTILRLAETLMDPTLYYKEDEPQKFLRSLEILVYVQSSVAEFPELKRPSATEKVLLEDDNNSNNNKNNKNNNGDGDDGGKTANSSDPMGKIEPIKMEPIPWITETHLKEIEEDQEREREEAQRELEAEDAVEVEGQEQSDQHHQPEKEEDQNNSHNNEADEDDDVKTPEDENQATMLGEGNDGDDIGEFSNDNDNLNTDNPDDVNNSSSKSVMVDAESNERETIETSLSEDNNQTLEESEVMDTSANGSLEDIDMVD</sequence>
<dbReference type="GO" id="GO:0005737">
    <property type="term" value="C:cytoplasm"/>
    <property type="evidence" value="ECO:0007669"/>
    <property type="project" value="TreeGrafter"/>
</dbReference>
<keyword evidence="4" id="KW-1185">Reference proteome</keyword>
<organism evidence="3 4">
    <name type="scientific">Saccharomycopsis crataegensis</name>
    <dbReference type="NCBI Taxonomy" id="43959"/>
    <lineage>
        <taxon>Eukaryota</taxon>
        <taxon>Fungi</taxon>
        <taxon>Dikarya</taxon>
        <taxon>Ascomycota</taxon>
        <taxon>Saccharomycotina</taxon>
        <taxon>Saccharomycetes</taxon>
        <taxon>Saccharomycopsidaceae</taxon>
        <taxon>Saccharomycopsis</taxon>
    </lineage>
</organism>
<dbReference type="GO" id="GO:0030289">
    <property type="term" value="C:protein phosphatase 4 complex"/>
    <property type="evidence" value="ECO:0007669"/>
    <property type="project" value="InterPro"/>
</dbReference>
<feature type="compositionally biased region" description="Low complexity" evidence="2">
    <location>
        <begin position="165"/>
        <end position="177"/>
    </location>
</feature>
<dbReference type="Proteomes" id="UP001360560">
    <property type="component" value="Unassembled WGS sequence"/>
</dbReference>
<evidence type="ECO:0000313" key="3">
    <source>
        <dbReference type="EMBL" id="GMM37586.1"/>
    </source>
</evidence>
<dbReference type="RefSeq" id="XP_064854582.1">
    <property type="nucleotide sequence ID" value="XM_064998510.1"/>
</dbReference>
<feature type="compositionally biased region" description="Low complexity" evidence="2">
    <location>
        <begin position="296"/>
        <end position="310"/>
    </location>
</feature>
<feature type="region of interest" description="Disordered" evidence="2">
    <location>
        <begin position="160"/>
        <end position="361"/>
    </location>
</feature>
<feature type="compositionally biased region" description="Acidic residues" evidence="2">
    <location>
        <begin position="230"/>
        <end position="241"/>
    </location>
</feature>
<dbReference type="GO" id="GO:0005634">
    <property type="term" value="C:nucleus"/>
    <property type="evidence" value="ECO:0007669"/>
    <property type="project" value="TreeGrafter"/>
</dbReference>
<dbReference type="GeneID" id="90075561"/>
<dbReference type="GO" id="GO:0019888">
    <property type="term" value="F:protein phosphatase regulator activity"/>
    <property type="evidence" value="ECO:0007669"/>
    <property type="project" value="InterPro"/>
</dbReference>
<protein>
    <recommendedName>
        <fullName evidence="5">Serine/threonine-protein phosphatase 4 regulatory subunit 2</fullName>
    </recommendedName>
</protein>
<feature type="compositionally biased region" description="Basic and acidic residues" evidence="2">
    <location>
        <begin position="243"/>
        <end position="256"/>
    </location>
</feature>
<dbReference type="PANTHER" id="PTHR16487:SF0">
    <property type="entry name" value="PROTEIN PHOSPHATASE 4 REGULATORY SUBUNIT 2-RELATED"/>
    <property type="match status" value="1"/>
</dbReference>
<dbReference type="InterPro" id="IPR015267">
    <property type="entry name" value="PPP4R2"/>
</dbReference>
<comment type="similarity">
    <text evidence="1">Belongs to the PPP4R2 family.</text>
</comment>
<dbReference type="AlphaFoldDB" id="A0AAV5QS90"/>
<proteinExistence type="inferred from homology"/>
<feature type="compositionally biased region" description="Basic and acidic residues" evidence="2">
    <location>
        <begin position="209"/>
        <end position="229"/>
    </location>
</feature>
<evidence type="ECO:0008006" key="5">
    <source>
        <dbReference type="Google" id="ProtNLM"/>
    </source>
</evidence>
<dbReference type="PANTHER" id="PTHR16487">
    <property type="entry name" value="PPP4R2-RELATED PROTEIN"/>
    <property type="match status" value="1"/>
</dbReference>
<evidence type="ECO:0000256" key="2">
    <source>
        <dbReference type="SAM" id="MobiDB-lite"/>
    </source>
</evidence>
<comment type="caution">
    <text evidence="3">The sequence shown here is derived from an EMBL/GenBank/DDBJ whole genome shotgun (WGS) entry which is preliminary data.</text>
</comment>
<evidence type="ECO:0000313" key="4">
    <source>
        <dbReference type="Proteomes" id="UP001360560"/>
    </source>
</evidence>
<dbReference type="Pfam" id="PF09184">
    <property type="entry name" value="PPP4R2"/>
    <property type="match status" value="1"/>
</dbReference>